<dbReference type="RefSeq" id="WP_069270191.1">
    <property type="nucleotide sequence ID" value="NZ_CP013443.1"/>
</dbReference>
<reference evidence="1 2" key="1">
    <citation type="submission" date="2015-12" db="EMBL/GenBank/DDBJ databases">
        <title>Diversity of Burkholderia near neighbor genomes.</title>
        <authorList>
            <person name="Sahl J."/>
            <person name="Wagner D."/>
            <person name="Keim P."/>
        </authorList>
    </citation>
    <scope>NUCLEOTIDE SEQUENCE [LARGE SCALE GENOMIC DNA]</scope>
    <source>
        <strain evidence="1 2">MSMB1184WGS</strain>
    </source>
</reference>
<protein>
    <submittedName>
        <fullName evidence="1">Uncharacterized protein</fullName>
    </submittedName>
</protein>
<dbReference type="EMBL" id="CP013443">
    <property type="protein sequence ID" value="AOK16680.1"/>
    <property type="molecule type" value="Genomic_DNA"/>
</dbReference>
<sequence length="59" mass="6573">MEHKREKYERLIAPILIGPSARIVSVAEEGGMRPLCATRVIPTDEEWMIASHTLDLLGA</sequence>
<evidence type="ECO:0000313" key="2">
    <source>
        <dbReference type="Proteomes" id="UP000094776"/>
    </source>
</evidence>
<evidence type="ECO:0000313" key="1">
    <source>
        <dbReference type="EMBL" id="AOK16680.1"/>
    </source>
</evidence>
<gene>
    <name evidence="1" type="ORF">WT26_12055</name>
</gene>
<dbReference type="AlphaFoldDB" id="A0A1B4PRV0"/>
<accession>A0A1B4PRV0</accession>
<proteinExistence type="predicted"/>
<dbReference type="Proteomes" id="UP000094776">
    <property type="component" value="Chromosome 1"/>
</dbReference>
<organism evidence="1 2">
    <name type="scientific">Burkholderia cepacia</name>
    <name type="common">Pseudomonas cepacia</name>
    <dbReference type="NCBI Taxonomy" id="292"/>
    <lineage>
        <taxon>Bacteria</taxon>
        <taxon>Pseudomonadati</taxon>
        <taxon>Pseudomonadota</taxon>
        <taxon>Betaproteobacteria</taxon>
        <taxon>Burkholderiales</taxon>
        <taxon>Burkholderiaceae</taxon>
        <taxon>Burkholderia</taxon>
        <taxon>Burkholderia cepacia complex</taxon>
    </lineage>
</organism>
<name>A0A1B4PRV0_BURCE</name>